<protein>
    <submittedName>
        <fullName evidence="1">Uncharacterized protein</fullName>
    </submittedName>
</protein>
<dbReference type="EMBL" id="HBIO01030320">
    <property type="protein sequence ID" value="CAE0478368.1"/>
    <property type="molecule type" value="Transcribed_RNA"/>
</dbReference>
<proteinExistence type="predicted"/>
<organism evidence="1">
    <name type="scientific">Chaetoceros debilis</name>
    <dbReference type="NCBI Taxonomy" id="122233"/>
    <lineage>
        <taxon>Eukaryota</taxon>
        <taxon>Sar</taxon>
        <taxon>Stramenopiles</taxon>
        <taxon>Ochrophyta</taxon>
        <taxon>Bacillariophyta</taxon>
        <taxon>Coscinodiscophyceae</taxon>
        <taxon>Chaetocerotophycidae</taxon>
        <taxon>Chaetocerotales</taxon>
        <taxon>Chaetocerotaceae</taxon>
        <taxon>Chaetoceros</taxon>
    </lineage>
</organism>
<gene>
    <name evidence="1" type="ORF">CDEB00056_LOCUS23221</name>
</gene>
<sequence length="124" mass="13709">MLSCYSKQDPPPNRVKPVPVQAIRHIFAVAATLHHAPQHQCLADMIDLAFFFLLRPGEYAHSPSDSSPFQFRDIQLFRGALRLNLTTATEPKRHTATFMSLTFATKRMGSVVKLSASAIAAISS</sequence>
<accession>A0A7S3QIA3</accession>
<reference evidence="1" key="1">
    <citation type="submission" date="2021-01" db="EMBL/GenBank/DDBJ databases">
        <authorList>
            <person name="Corre E."/>
            <person name="Pelletier E."/>
            <person name="Niang G."/>
            <person name="Scheremetjew M."/>
            <person name="Finn R."/>
            <person name="Kale V."/>
            <person name="Holt S."/>
            <person name="Cochrane G."/>
            <person name="Meng A."/>
            <person name="Brown T."/>
            <person name="Cohen L."/>
        </authorList>
    </citation>
    <scope>NUCLEOTIDE SEQUENCE</scope>
    <source>
        <strain evidence="1">MM31A-1</strain>
    </source>
</reference>
<dbReference type="AlphaFoldDB" id="A0A7S3QIA3"/>
<evidence type="ECO:0000313" key="1">
    <source>
        <dbReference type="EMBL" id="CAE0478368.1"/>
    </source>
</evidence>
<name>A0A7S3QIA3_9STRA</name>